<dbReference type="PANTHER" id="PTHR43478:SF1">
    <property type="entry name" value="NA+_H+ ANTIPORTER NHAC-LIKE C-TERMINAL DOMAIN-CONTAINING PROTEIN"/>
    <property type="match status" value="1"/>
</dbReference>
<feature type="transmembrane region" description="Helical" evidence="6">
    <location>
        <begin position="116"/>
        <end position="134"/>
    </location>
</feature>
<feature type="transmembrane region" description="Helical" evidence="6">
    <location>
        <begin position="289"/>
        <end position="309"/>
    </location>
</feature>
<feature type="transmembrane region" description="Helical" evidence="6">
    <location>
        <begin position="6"/>
        <end position="22"/>
    </location>
</feature>
<evidence type="ECO:0000256" key="4">
    <source>
        <dbReference type="ARBA" id="ARBA00022989"/>
    </source>
</evidence>
<evidence type="ECO:0000256" key="3">
    <source>
        <dbReference type="ARBA" id="ARBA00022692"/>
    </source>
</evidence>
<evidence type="ECO:0000256" key="2">
    <source>
        <dbReference type="ARBA" id="ARBA00022475"/>
    </source>
</evidence>
<dbReference type="Pfam" id="PF03553">
    <property type="entry name" value="Na_H_antiporter"/>
    <property type="match status" value="1"/>
</dbReference>
<dbReference type="Proteomes" id="UP000254841">
    <property type="component" value="Unassembled WGS sequence"/>
</dbReference>
<feature type="transmembrane region" description="Helical" evidence="6">
    <location>
        <begin position="397"/>
        <end position="424"/>
    </location>
</feature>
<feature type="transmembrane region" description="Helical" evidence="6">
    <location>
        <begin position="75"/>
        <end position="104"/>
    </location>
</feature>
<feature type="transmembrane region" description="Helical" evidence="6">
    <location>
        <begin position="208"/>
        <end position="227"/>
    </location>
</feature>
<dbReference type="RefSeq" id="WP_115011893.1">
    <property type="nucleotide sequence ID" value="NZ_UGHV01000001.1"/>
</dbReference>
<name>A0A377J5D9_9HELI</name>
<dbReference type="PANTHER" id="PTHR43478">
    <property type="entry name" value="NA+/H+ ANTIPORTER-RELATED"/>
    <property type="match status" value="1"/>
</dbReference>
<keyword evidence="5 6" id="KW-0472">Membrane</keyword>
<feature type="transmembrane region" description="Helical" evidence="6">
    <location>
        <begin position="321"/>
        <end position="345"/>
    </location>
</feature>
<proteinExistence type="predicted"/>
<dbReference type="AlphaFoldDB" id="A0A377J5D9"/>
<sequence length="511" mass="54446">MYADSALSLIVPLSVIALVFITRRVTLSLFCGIVIAAVMMSDSIAASLGYVWGHISGVFYSVDEGGSITLARNALYVFGFLIILGILSQLIAYSGGVGAFVAWARQRVKSPKGSEFVAFIAGIVIFIDDYFNALSVGQISKSLNDANGSTRERLAYIIDSTSAPICILMPLSSWGAYIIGILESKHLALESGAFFTLLASIWHNYYAWLALLVVFLSIYWQIYFGAMRTRVNVGLKEVESTHKHSISSIWLLIAPIVLLIVSVAAMLFYSGYAESGSLSPIVMLQNTQTGFALFWGGLFALCISVALCIRHLETDSIVPIIRYGIGSMMPAILILICAWAIGPIINEDMQTGQYLAHLAQAHLAQYAGAILPVLVFVIAGFIAFATGTSWGTFAIMLPIAATMAQLCGADYVLSLSAVLAGAVYGDHASPISDTTILSATGAGCNAQSHFVTQLPYVSFAALWALISFGVASATGLVVLGWVCGICGVVGVIYMLKNRYVKPIGQGGSIGQ</sequence>
<comment type="subcellular location">
    <subcellularLocation>
        <location evidence="1">Cell membrane</location>
        <topology evidence="1">Multi-pass membrane protein</topology>
    </subcellularLocation>
</comment>
<feature type="transmembrane region" description="Helical" evidence="6">
    <location>
        <begin position="248"/>
        <end position="269"/>
    </location>
</feature>
<evidence type="ECO:0000313" key="9">
    <source>
        <dbReference type="Proteomes" id="UP000254841"/>
    </source>
</evidence>
<feature type="transmembrane region" description="Helical" evidence="6">
    <location>
        <begin position="29"/>
        <end position="55"/>
    </location>
</feature>
<evidence type="ECO:0000256" key="6">
    <source>
        <dbReference type="SAM" id="Phobius"/>
    </source>
</evidence>
<evidence type="ECO:0000259" key="7">
    <source>
        <dbReference type="Pfam" id="PF03553"/>
    </source>
</evidence>
<accession>A0A377J5D9</accession>
<dbReference type="EMBL" id="UGHV01000001">
    <property type="protein sequence ID" value="STO97670.1"/>
    <property type="molecule type" value="Genomic_DNA"/>
</dbReference>
<evidence type="ECO:0000256" key="5">
    <source>
        <dbReference type="ARBA" id="ARBA00023136"/>
    </source>
</evidence>
<keyword evidence="4 6" id="KW-1133">Transmembrane helix</keyword>
<feature type="transmembrane region" description="Helical" evidence="6">
    <location>
        <begin position="462"/>
        <end position="495"/>
    </location>
</feature>
<dbReference type="OrthoDB" id="9762978at2"/>
<reference evidence="8 9" key="1">
    <citation type="submission" date="2018-06" db="EMBL/GenBank/DDBJ databases">
        <authorList>
            <consortium name="Pathogen Informatics"/>
            <person name="Doyle S."/>
        </authorList>
    </citation>
    <scope>NUCLEOTIDE SEQUENCE [LARGE SCALE GENOMIC DNA]</scope>
    <source>
        <strain evidence="8 9">NCTC12410</strain>
    </source>
</reference>
<keyword evidence="2" id="KW-1003">Cell membrane</keyword>
<evidence type="ECO:0000313" key="8">
    <source>
        <dbReference type="EMBL" id="STO97670.1"/>
    </source>
</evidence>
<feature type="domain" description="Na+/H+ antiporter NhaC-like C-terminal" evidence="7">
    <location>
        <begin position="165"/>
        <end position="471"/>
    </location>
</feature>
<evidence type="ECO:0000256" key="1">
    <source>
        <dbReference type="ARBA" id="ARBA00004651"/>
    </source>
</evidence>
<feature type="transmembrane region" description="Helical" evidence="6">
    <location>
        <begin position="365"/>
        <end position="385"/>
    </location>
</feature>
<dbReference type="InterPro" id="IPR018461">
    <property type="entry name" value="Na/H_Antiport_NhaC-like_C"/>
</dbReference>
<organism evidence="8 9">
    <name type="scientific">Helicobacter canis</name>
    <dbReference type="NCBI Taxonomy" id="29419"/>
    <lineage>
        <taxon>Bacteria</taxon>
        <taxon>Pseudomonadati</taxon>
        <taxon>Campylobacterota</taxon>
        <taxon>Epsilonproteobacteria</taxon>
        <taxon>Campylobacterales</taxon>
        <taxon>Helicobacteraceae</taxon>
        <taxon>Helicobacter</taxon>
    </lineage>
</organism>
<keyword evidence="3 6" id="KW-0812">Transmembrane</keyword>
<dbReference type="GO" id="GO:0005886">
    <property type="term" value="C:plasma membrane"/>
    <property type="evidence" value="ECO:0007669"/>
    <property type="project" value="UniProtKB-SubCell"/>
</dbReference>
<protein>
    <submittedName>
        <fullName evidence="8">NhaC family sodium:proton (Na+:H+) antiporter</fullName>
    </submittedName>
</protein>
<gene>
    <name evidence="8" type="ORF">NCTC12410_01505</name>
</gene>